<accession>B8GLT4</accession>
<dbReference type="RefSeq" id="WP_012637175.1">
    <property type="nucleotide sequence ID" value="NC_011901.1"/>
</dbReference>
<organism evidence="1 2">
    <name type="scientific">Thioalkalivibrio sulfidiphilus (strain HL-EbGR7)</name>
    <dbReference type="NCBI Taxonomy" id="396588"/>
    <lineage>
        <taxon>Bacteria</taxon>
        <taxon>Pseudomonadati</taxon>
        <taxon>Pseudomonadota</taxon>
        <taxon>Gammaproteobacteria</taxon>
        <taxon>Chromatiales</taxon>
        <taxon>Ectothiorhodospiraceae</taxon>
        <taxon>Thioalkalivibrio</taxon>
    </lineage>
</organism>
<name>B8GLT4_THISH</name>
<sequence>MTCLSRSLSALGTPAFESVLKEEIAALGAAGLPLQAGLRTGSVALDDRLEVTILGVDEGADTLRVRAGLFYTSIIAGCACADDPTPVNENAEYCEVRVDIDRQSGEGRVSLA</sequence>
<dbReference type="Proteomes" id="UP000002383">
    <property type="component" value="Chromosome"/>
</dbReference>
<dbReference type="eggNOG" id="ENOG503328Z">
    <property type="taxonomic scope" value="Bacteria"/>
</dbReference>
<dbReference type="EMBL" id="CP001339">
    <property type="protein sequence ID" value="ACL71687.1"/>
    <property type="molecule type" value="Genomic_DNA"/>
</dbReference>
<protein>
    <submittedName>
        <fullName evidence="1">Uncharacterized protein</fullName>
    </submittedName>
</protein>
<dbReference type="KEGG" id="tgr:Tgr7_0590"/>
<dbReference type="HOGENOM" id="CLU_2119871_0_0_6"/>
<reference evidence="1 2" key="1">
    <citation type="journal article" date="2011" name="Stand. Genomic Sci.">
        <title>Complete genome sequence of 'Thioalkalivibrio sulfidophilus' HL-EbGr7.</title>
        <authorList>
            <person name="Muyzer G."/>
            <person name="Sorokin D.Y."/>
            <person name="Mavromatis K."/>
            <person name="Lapidus A."/>
            <person name="Clum A."/>
            <person name="Ivanova N."/>
            <person name="Pati A."/>
            <person name="d'Haeseleer P."/>
            <person name="Woyke T."/>
            <person name="Kyrpides N.C."/>
        </authorList>
    </citation>
    <scope>NUCLEOTIDE SEQUENCE [LARGE SCALE GENOMIC DNA]</scope>
    <source>
        <strain evidence="1 2">HL-EbGR7</strain>
    </source>
</reference>
<dbReference type="STRING" id="396588.Tgr7_0590"/>
<evidence type="ECO:0000313" key="2">
    <source>
        <dbReference type="Proteomes" id="UP000002383"/>
    </source>
</evidence>
<dbReference type="OrthoDB" id="9800518at2"/>
<evidence type="ECO:0000313" key="1">
    <source>
        <dbReference type="EMBL" id="ACL71687.1"/>
    </source>
</evidence>
<gene>
    <name evidence="1" type="ordered locus">Tgr7_0590</name>
</gene>
<dbReference type="AlphaFoldDB" id="B8GLT4"/>
<keyword evidence="2" id="KW-1185">Reference proteome</keyword>
<proteinExistence type="predicted"/>